<dbReference type="GO" id="GO:0015375">
    <property type="term" value="F:glycine:sodium symporter activity"/>
    <property type="evidence" value="ECO:0007669"/>
    <property type="project" value="TreeGrafter"/>
</dbReference>
<comment type="similarity">
    <text evidence="8">Belongs to the sodium:neurotransmitter symporter (SNF) (TC 2.A.22) family.</text>
</comment>
<evidence type="ECO:0000256" key="2">
    <source>
        <dbReference type="ARBA" id="ARBA00022448"/>
    </source>
</evidence>
<dbReference type="PROSITE" id="PS00610">
    <property type="entry name" value="NA_NEUROTRAN_SYMP_1"/>
    <property type="match status" value="1"/>
</dbReference>
<reference evidence="11 12" key="1">
    <citation type="submission" date="2024-02" db="EMBL/GenBank/DDBJ databases">
        <title>Chromosome-scale genome assembly of the rough periwinkle Littorina saxatilis.</title>
        <authorList>
            <person name="De Jode A."/>
            <person name="Faria R."/>
            <person name="Formenti G."/>
            <person name="Sims Y."/>
            <person name="Smith T.P."/>
            <person name="Tracey A."/>
            <person name="Wood J.M.D."/>
            <person name="Zagrodzka Z.B."/>
            <person name="Johannesson K."/>
            <person name="Butlin R.K."/>
            <person name="Leder E.H."/>
        </authorList>
    </citation>
    <scope>NUCLEOTIDE SEQUENCE [LARGE SCALE GENOMIC DNA]</scope>
    <source>
        <strain evidence="11">Snail1</strain>
        <tissue evidence="11">Muscle</tissue>
    </source>
</reference>
<keyword evidence="8" id="KW-0769">Symport</keyword>
<feature type="region of interest" description="Disordered" evidence="9">
    <location>
        <begin position="1"/>
        <end position="36"/>
    </location>
</feature>
<feature type="binding site" evidence="6">
    <location>
        <position position="54"/>
    </location>
    <ligand>
        <name>Na(+)</name>
        <dbReference type="ChEBI" id="CHEBI:29101"/>
        <label>1</label>
    </ligand>
</feature>
<dbReference type="GO" id="GO:0005886">
    <property type="term" value="C:plasma membrane"/>
    <property type="evidence" value="ECO:0007669"/>
    <property type="project" value="TreeGrafter"/>
</dbReference>
<dbReference type="PANTHER" id="PTHR11616:SF240">
    <property type="entry name" value="BLOATED TUBULES, ISOFORM B-RELATED"/>
    <property type="match status" value="1"/>
</dbReference>
<feature type="binding site" evidence="6">
    <location>
        <position position="59"/>
    </location>
    <ligand>
        <name>Na(+)</name>
        <dbReference type="ChEBI" id="CHEBI:29101"/>
        <label>1</label>
    </ligand>
</feature>
<dbReference type="AlphaFoldDB" id="A0AAN9BK22"/>
<feature type="binding site" evidence="6">
    <location>
        <position position="322"/>
    </location>
    <ligand>
        <name>Na(+)</name>
        <dbReference type="ChEBI" id="CHEBI:29101"/>
        <label>1</label>
    </ligand>
</feature>
<keyword evidence="5 10" id="KW-0472">Membrane</keyword>
<keyword evidence="4 10" id="KW-1133">Transmembrane helix</keyword>
<keyword evidence="6" id="KW-0915">Sodium</keyword>
<feature type="transmembrane region" description="Helical" evidence="10">
    <location>
        <begin position="72"/>
        <end position="91"/>
    </location>
</feature>
<dbReference type="PANTHER" id="PTHR11616">
    <property type="entry name" value="SODIUM/CHLORIDE DEPENDENT TRANSPORTER"/>
    <property type="match status" value="1"/>
</dbReference>
<sequence length="657" mass="72224">MDPDTKNGVYYASAPEAEAGTVTLPSTNDDEDENQERGNWSRKMDFFLSCLSYAVGLGNVWRFPYICARNGGGAFLIPFFAMLFITGIPLVFMEMSFGQFASSGVVSIWSVAPLFQGVGWAMFVVSVLIAIYYNMIIAWTLYYLFASFAKVLPWSFCGPWSTEGCFEDRSVISNCTQFGGVWHNSSCVTNSSVGAEMFQQIKNVSNMSALDHHSPSDDYFHSVVLDITKGVDEMGAVRWQLALCLLGAWLLVCICLSRGIKTSGKAVYFTAFFPYIVLTILLVRGLTLDGSVDGIIYFLMPQWDQLLNAKVWGDAAVQIFFSLSPCWGGLITLSSYNKFHNNCRLDAILVSIMDCLTSVFAGLVIFAIIGYMAHELHVKVEDVATEGAGLAFVVYPEVVTNLPISQLWAVLFFAMLITLGLGTQIATVTTVHTTLLDQFPQLFRKGRRQMMLLGAVAVSCYLVGLAFCSRGGMYVLQLFDNYAATYSLLFIGLVECVALSWVYGTERFFDDIELMLGDRPGRIWAISWKFVAPIALAVILIFTCVNFTPTTYGDYSFPGWADGIGLILTLSSILAIPGVAIFKIVKERQTNGGSFLQCAKKLMKPLPEWGPALKTHRMEQAQAAGAEPSNFESQVPLTFTATNGNSAAMVNPAATKI</sequence>
<evidence type="ECO:0000256" key="6">
    <source>
        <dbReference type="PIRSR" id="PIRSR600175-1"/>
    </source>
</evidence>
<feature type="transmembrane region" description="Helical" evidence="10">
    <location>
        <begin position="239"/>
        <end position="260"/>
    </location>
</feature>
<feature type="transmembrane region" description="Helical" evidence="10">
    <location>
        <begin position="407"/>
        <end position="431"/>
    </location>
</feature>
<feature type="transmembrane region" description="Helical" evidence="10">
    <location>
        <begin position="122"/>
        <end position="145"/>
    </location>
</feature>
<dbReference type="Proteomes" id="UP001374579">
    <property type="component" value="Unassembled WGS sequence"/>
</dbReference>
<evidence type="ECO:0000256" key="1">
    <source>
        <dbReference type="ARBA" id="ARBA00004141"/>
    </source>
</evidence>
<dbReference type="Pfam" id="PF00209">
    <property type="entry name" value="SNF"/>
    <property type="match status" value="1"/>
</dbReference>
<comment type="caution">
    <text evidence="11">The sequence shown here is derived from an EMBL/GenBank/DDBJ whole genome shotgun (WGS) entry which is preliminary data.</text>
</comment>
<organism evidence="11 12">
    <name type="scientific">Littorina saxatilis</name>
    <dbReference type="NCBI Taxonomy" id="31220"/>
    <lineage>
        <taxon>Eukaryota</taxon>
        <taxon>Metazoa</taxon>
        <taxon>Spiralia</taxon>
        <taxon>Lophotrochozoa</taxon>
        <taxon>Mollusca</taxon>
        <taxon>Gastropoda</taxon>
        <taxon>Caenogastropoda</taxon>
        <taxon>Littorinimorpha</taxon>
        <taxon>Littorinoidea</taxon>
        <taxon>Littorinidae</taxon>
        <taxon>Littorina</taxon>
    </lineage>
</organism>
<name>A0AAN9BK22_9CAEN</name>
<feature type="binding site" evidence="6">
    <location>
        <position position="55"/>
    </location>
    <ligand>
        <name>Na(+)</name>
        <dbReference type="ChEBI" id="CHEBI:29101"/>
        <label>1</label>
    </ligand>
</feature>
<dbReference type="SUPFAM" id="SSF161070">
    <property type="entry name" value="SNF-like"/>
    <property type="match status" value="1"/>
</dbReference>
<keyword evidence="2 8" id="KW-0813">Transport</keyword>
<evidence type="ECO:0000256" key="7">
    <source>
        <dbReference type="PIRSR" id="PIRSR600175-2"/>
    </source>
</evidence>
<evidence type="ECO:0000256" key="4">
    <source>
        <dbReference type="ARBA" id="ARBA00022989"/>
    </source>
</evidence>
<evidence type="ECO:0000313" key="11">
    <source>
        <dbReference type="EMBL" id="KAK7106618.1"/>
    </source>
</evidence>
<evidence type="ECO:0000313" key="12">
    <source>
        <dbReference type="Proteomes" id="UP001374579"/>
    </source>
</evidence>
<proteinExistence type="inferred from homology"/>
<gene>
    <name evidence="11" type="ORF">V1264_017849</name>
</gene>
<dbReference type="InterPro" id="IPR037272">
    <property type="entry name" value="SNS_sf"/>
</dbReference>
<feature type="binding site" evidence="6">
    <location>
        <position position="419"/>
    </location>
    <ligand>
        <name>Na(+)</name>
        <dbReference type="ChEBI" id="CHEBI:29101"/>
        <label>1</label>
    </ligand>
</feature>
<dbReference type="PRINTS" id="PR00176">
    <property type="entry name" value="NANEUSMPORT"/>
</dbReference>
<dbReference type="PROSITE" id="PS50267">
    <property type="entry name" value="NA_NEUROTRAN_SYMP_3"/>
    <property type="match status" value="1"/>
</dbReference>
<dbReference type="InterPro" id="IPR000175">
    <property type="entry name" value="Na/ntran_symport"/>
</dbReference>
<feature type="transmembrane region" description="Helical" evidence="10">
    <location>
        <begin position="523"/>
        <end position="543"/>
    </location>
</feature>
<keyword evidence="3 8" id="KW-0812">Transmembrane</keyword>
<keyword evidence="7" id="KW-1015">Disulfide bond</keyword>
<dbReference type="GO" id="GO:0046872">
    <property type="term" value="F:metal ion binding"/>
    <property type="evidence" value="ECO:0007669"/>
    <property type="project" value="UniProtKB-KW"/>
</dbReference>
<dbReference type="EMBL" id="JBAMIC010000007">
    <property type="protein sequence ID" value="KAK7106618.1"/>
    <property type="molecule type" value="Genomic_DNA"/>
</dbReference>
<feature type="transmembrane region" description="Helical" evidence="10">
    <location>
        <begin position="563"/>
        <end position="585"/>
    </location>
</feature>
<accession>A0AAN9BK22</accession>
<evidence type="ECO:0000256" key="10">
    <source>
        <dbReference type="SAM" id="Phobius"/>
    </source>
</evidence>
<feature type="transmembrane region" description="Helical" evidence="10">
    <location>
        <begin position="452"/>
        <end position="476"/>
    </location>
</feature>
<feature type="transmembrane region" description="Helical" evidence="10">
    <location>
        <begin position="482"/>
        <end position="503"/>
    </location>
</feature>
<feature type="transmembrane region" description="Helical" evidence="10">
    <location>
        <begin position="315"/>
        <end position="336"/>
    </location>
</feature>
<evidence type="ECO:0000256" key="5">
    <source>
        <dbReference type="ARBA" id="ARBA00023136"/>
    </source>
</evidence>
<keyword evidence="6" id="KW-0479">Metal-binding</keyword>
<feature type="transmembrane region" description="Helical" evidence="10">
    <location>
        <begin position="97"/>
        <end position="115"/>
    </location>
</feature>
<protein>
    <recommendedName>
        <fullName evidence="8">Transporter</fullName>
    </recommendedName>
</protein>
<feature type="transmembrane region" description="Helical" evidence="10">
    <location>
        <begin position="348"/>
        <end position="373"/>
    </location>
</feature>
<feature type="disulfide bond" evidence="7">
    <location>
        <begin position="157"/>
        <end position="165"/>
    </location>
</feature>
<comment type="subcellular location">
    <subcellularLocation>
        <location evidence="1">Membrane</location>
        <topology evidence="1">Multi-pass membrane protein</topology>
    </subcellularLocation>
</comment>
<evidence type="ECO:0000256" key="9">
    <source>
        <dbReference type="SAM" id="MobiDB-lite"/>
    </source>
</evidence>
<evidence type="ECO:0000256" key="3">
    <source>
        <dbReference type="ARBA" id="ARBA00022692"/>
    </source>
</evidence>
<keyword evidence="12" id="KW-1185">Reference proteome</keyword>
<feature type="transmembrane region" description="Helical" evidence="10">
    <location>
        <begin position="272"/>
        <end position="300"/>
    </location>
</feature>
<evidence type="ECO:0000256" key="8">
    <source>
        <dbReference type="RuleBase" id="RU003732"/>
    </source>
</evidence>